<sequence>PVIARFTQEDEYRGDGLNLYAYVGNNPIRYVDPSGYSGQSCGGGGKKEGPFEGIQQADQKTEKFYRVMSKKEFIKLEKNDGILTKRVEGKSELKITDDPHYGSGDLSKRKSQKSRNYTRFVEFEVEPGTKDTLINQFGGTHESTRNHPDYSHLPAHKDGLVEVKFERGDVLSLGLGSSEKGLEFFNKQRVSWREK</sequence>
<evidence type="ECO:0008006" key="3">
    <source>
        <dbReference type="Google" id="ProtNLM"/>
    </source>
</evidence>
<gene>
    <name evidence="1" type="ORF">M5X09_24375</name>
</gene>
<proteinExistence type="predicted"/>
<comment type="caution">
    <text evidence="1">The sequence shown here is derived from an EMBL/GenBank/DDBJ whole genome shotgun (WGS) entry which is preliminary data.</text>
</comment>
<feature type="non-terminal residue" evidence="1">
    <location>
        <position position="1"/>
    </location>
</feature>
<dbReference type="Gene3D" id="2.180.10.10">
    <property type="entry name" value="RHS repeat-associated core"/>
    <property type="match status" value="1"/>
</dbReference>
<dbReference type="Proteomes" id="UP001207626">
    <property type="component" value="Unassembled WGS sequence"/>
</dbReference>
<protein>
    <recommendedName>
        <fullName evidence="3">RHS repeat-associated core domain-containing protein</fullName>
    </recommendedName>
</protein>
<evidence type="ECO:0000313" key="1">
    <source>
        <dbReference type="EMBL" id="MCY9522758.1"/>
    </source>
</evidence>
<dbReference type="NCBIfam" id="TIGR03696">
    <property type="entry name" value="Rhs_assc_core"/>
    <property type="match status" value="1"/>
</dbReference>
<name>A0ABT4DZG9_9BACL</name>
<organism evidence="1 2">
    <name type="scientific">Paenibacillus apiarius</name>
    <dbReference type="NCBI Taxonomy" id="46240"/>
    <lineage>
        <taxon>Bacteria</taxon>
        <taxon>Bacillati</taxon>
        <taxon>Bacillota</taxon>
        <taxon>Bacilli</taxon>
        <taxon>Bacillales</taxon>
        <taxon>Paenibacillaceae</taxon>
        <taxon>Paenibacillus</taxon>
    </lineage>
</organism>
<reference evidence="1 2" key="1">
    <citation type="submission" date="2022-05" db="EMBL/GenBank/DDBJ databases">
        <title>Genome Sequencing of Bee-Associated Microbes.</title>
        <authorList>
            <person name="Dunlap C."/>
        </authorList>
    </citation>
    <scope>NUCLEOTIDE SEQUENCE [LARGE SCALE GENOMIC DNA]</scope>
    <source>
        <strain evidence="1 2">NRRL NRS-1438</strain>
    </source>
</reference>
<dbReference type="RefSeq" id="WP_268601906.1">
    <property type="nucleotide sequence ID" value="NZ_JAMDLW010000049.1"/>
</dbReference>
<dbReference type="EMBL" id="JAMDLW010000049">
    <property type="protein sequence ID" value="MCY9522758.1"/>
    <property type="molecule type" value="Genomic_DNA"/>
</dbReference>
<dbReference type="InterPro" id="IPR022385">
    <property type="entry name" value="Rhs_assc_core"/>
</dbReference>
<accession>A0ABT4DZG9</accession>
<keyword evidence="2" id="KW-1185">Reference proteome</keyword>
<evidence type="ECO:0000313" key="2">
    <source>
        <dbReference type="Proteomes" id="UP001207626"/>
    </source>
</evidence>